<feature type="binding site" evidence="3">
    <location>
        <begin position="221"/>
        <end position="223"/>
    </location>
    <ligand>
        <name>substrate</name>
    </ligand>
</feature>
<comment type="caution">
    <text evidence="5">The sequence shown here is derived from an EMBL/GenBank/DDBJ whole genome shotgun (WGS) entry which is preliminary data.</text>
</comment>
<dbReference type="NCBIfam" id="TIGR01694">
    <property type="entry name" value="MTAP"/>
    <property type="match status" value="1"/>
</dbReference>
<comment type="catalytic activity">
    <reaction evidence="3">
        <text>a purine D-ribonucleoside + phosphate = a purine nucleobase + alpha-D-ribose 1-phosphate</text>
        <dbReference type="Rhea" id="RHEA:19805"/>
        <dbReference type="ChEBI" id="CHEBI:26386"/>
        <dbReference type="ChEBI" id="CHEBI:43474"/>
        <dbReference type="ChEBI" id="CHEBI:57720"/>
        <dbReference type="ChEBI" id="CHEBI:142355"/>
        <dbReference type="EC" id="2.4.2.1"/>
    </reaction>
</comment>
<dbReference type="InterPro" id="IPR010044">
    <property type="entry name" value="MTAP"/>
</dbReference>
<feature type="binding site" evidence="3">
    <location>
        <position position="198"/>
    </location>
    <ligand>
        <name>phosphate</name>
        <dbReference type="ChEBI" id="CHEBI:43474"/>
    </ligand>
</feature>
<gene>
    <name evidence="5" type="ORF">HJG52_12095</name>
</gene>
<dbReference type="GO" id="GO:0006166">
    <property type="term" value="P:purine ribonucleoside salvage"/>
    <property type="evidence" value="ECO:0007669"/>
    <property type="project" value="UniProtKB-UniRule"/>
</dbReference>
<feature type="site" description="Important for substrate specificity" evidence="3">
    <location>
        <position position="179"/>
    </location>
</feature>
<evidence type="ECO:0000256" key="2">
    <source>
        <dbReference type="ARBA" id="ARBA00022679"/>
    </source>
</evidence>
<dbReference type="UniPathway" id="UPA00606"/>
<dbReference type="InterPro" id="IPR035994">
    <property type="entry name" value="Nucleoside_phosphorylase_sf"/>
</dbReference>
<comment type="caution">
    <text evidence="3">Lacks conserved residue(s) required for the propagation of feature annotation.</text>
</comment>
<dbReference type="PANTHER" id="PTHR42679:SF2">
    <property type="entry name" value="S-METHYL-5'-THIOADENOSINE PHOSPHORYLASE"/>
    <property type="match status" value="1"/>
</dbReference>
<dbReference type="CDD" id="cd09010">
    <property type="entry name" value="MTAP_SsMTAPII_like_MTIP"/>
    <property type="match status" value="1"/>
</dbReference>
<feature type="binding site" evidence="3">
    <location>
        <position position="197"/>
    </location>
    <ligand>
        <name>substrate</name>
    </ligand>
</feature>
<keyword evidence="3" id="KW-0660">Purine salvage</keyword>
<dbReference type="PANTHER" id="PTHR42679">
    <property type="entry name" value="S-METHYL-5'-THIOADENOSINE PHOSPHORYLASE"/>
    <property type="match status" value="1"/>
</dbReference>
<dbReference type="EC" id="2.4.2.1" evidence="3"/>
<feature type="site" description="Important for substrate specificity" evidence="3">
    <location>
        <position position="234"/>
    </location>
</feature>
<sequence>MASSPSDGTDGTGDPRATLGLIGGSGFYEFFESAERVKVTTPFGDPSDDLVIGDVGGRQVAFIARHGQGHRFPPHKVNYRANLWALRSVGVRQVLAPCAVGSLVPANGPGTVVVPDQVVDRTWGREQTIYGEEGQVVHVGFADPYCPRGRAVAVRSAREAGLPVVDSGTLVVINGPRFSSRAESQWHQAAGWSIVGMTAMPEAAIARELAMCFTTIALVTDHDAGVEGGDAVTHEEVLQVFARNIDGLKQVLRTALTAMPADETDADATCACRRALDGIQLPFALPD</sequence>
<feature type="binding site" evidence="3">
    <location>
        <begin position="65"/>
        <end position="66"/>
    </location>
    <ligand>
        <name>phosphate</name>
        <dbReference type="ChEBI" id="CHEBI:43474"/>
    </ligand>
</feature>
<comment type="function">
    <text evidence="3">Purine nucleoside phosphorylase involved in purine salvage.</text>
</comment>
<dbReference type="NCBIfam" id="NF005876">
    <property type="entry name" value="PRK07823.1"/>
    <property type="match status" value="1"/>
</dbReference>
<comment type="pathway">
    <text evidence="3">Purine metabolism; purine nucleoside salvage.</text>
</comment>
<comment type="miscellaneous">
    <text evidence="3">Although this enzyme belongs to the family of MTA phosphorylases based on sequence homology, it lacks several conserved amino acids in the substrate binding pocket that confer specificity towards MTA.</text>
</comment>
<evidence type="ECO:0000256" key="1">
    <source>
        <dbReference type="ARBA" id="ARBA00022676"/>
    </source>
</evidence>
<dbReference type="GO" id="GO:0005829">
    <property type="term" value="C:cytosol"/>
    <property type="evidence" value="ECO:0007669"/>
    <property type="project" value="TreeGrafter"/>
</dbReference>
<keyword evidence="1 3" id="KW-0328">Glycosyltransferase</keyword>
<dbReference type="GO" id="GO:0017061">
    <property type="term" value="F:S-methyl-5-thioadenosine phosphorylase activity"/>
    <property type="evidence" value="ECO:0007669"/>
    <property type="project" value="InterPro"/>
</dbReference>
<dbReference type="NCBIfam" id="NF006599">
    <property type="entry name" value="PRK09136.1"/>
    <property type="match status" value="1"/>
</dbReference>
<dbReference type="RefSeq" id="WP_171243807.1">
    <property type="nucleotide sequence ID" value="NZ_JABEPQ010000002.1"/>
</dbReference>
<accession>A0A849HFM8</accession>
<organism evidence="5 6">
    <name type="scientific">Knoellia koreensis</name>
    <dbReference type="NCBI Taxonomy" id="2730921"/>
    <lineage>
        <taxon>Bacteria</taxon>
        <taxon>Bacillati</taxon>
        <taxon>Actinomycetota</taxon>
        <taxon>Actinomycetes</taxon>
        <taxon>Micrococcales</taxon>
        <taxon>Intrasporangiaceae</taxon>
        <taxon>Knoellia</taxon>
    </lineage>
</organism>
<protein>
    <recommendedName>
        <fullName evidence="3">Purine nucleoside phosphorylase</fullName>
        <shortName evidence="3">PNP</shortName>
        <ecNumber evidence="3">2.4.2.1</ecNumber>
    </recommendedName>
</protein>
<evidence type="ECO:0000256" key="3">
    <source>
        <dbReference type="HAMAP-Rule" id="MF_01963"/>
    </source>
</evidence>
<dbReference type="Gene3D" id="3.40.50.1580">
    <property type="entry name" value="Nucleoside phosphorylase domain"/>
    <property type="match status" value="1"/>
</dbReference>
<dbReference type="Proteomes" id="UP000588586">
    <property type="component" value="Unassembled WGS sequence"/>
</dbReference>
<keyword evidence="2 3" id="KW-0808">Transferase</keyword>
<dbReference type="Pfam" id="PF01048">
    <property type="entry name" value="PNP_UDP_1"/>
    <property type="match status" value="1"/>
</dbReference>
<proteinExistence type="inferred from homology"/>
<reference evidence="5 6" key="1">
    <citation type="submission" date="2020-04" db="EMBL/GenBank/DDBJ databases">
        <title>Knoellia sp. isolate from air conditioner.</title>
        <authorList>
            <person name="Chea S."/>
            <person name="Kim D.-U."/>
        </authorList>
    </citation>
    <scope>NUCLEOTIDE SEQUENCE [LARGE SCALE GENOMIC DNA]</scope>
    <source>
        <strain evidence="5 6">DB2414S</strain>
    </source>
</reference>
<dbReference type="InterPro" id="IPR000845">
    <property type="entry name" value="Nucleoside_phosphorylase_d"/>
</dbReference>
<evidence type="ECO:0000313" key="6">
    <source>
        <dbReference type="Proteomes" id="UP000588586"/>
    </source>
</evidence>
<evidence type="ECO:0000313" key="5">
    <source>
        <dbReference type="EMBL" id="NNM46745.1"/>
    </source>
</evidence>
<dbReference type="HAMAP" id="MF_01963">
    <property type="entry name" value="MTAP"/>
    <property type="match status" value="1"/>
</dbReference>
<feature type="binding site" evidence="3">
    <location>
        <position position="25"/>
    </location>
    <ligand>
        <name>phosphate</name>
        <dbReference type="ChEBI" id="CHEBI:43474"/>
    </ligand>
</feature>
<feature type="domain" description="Nucleoside phosphorylase" evidence="4">
    <location>
        <begin position="19"/>
        <end position="256"/>
    </location>
</feature>
<dbReference type="SUPFAM" id="SSF53167">
    <property type="entry name" value="Purine and uridine phosphorylases"/>
    <property type="match status" value="1"/>
</dbReference>
<name>A0A849HFM8_9MICO</name>
<comment type="similarity">
    <text evidence="3">Belongs to the PNP/MTAP phosphorylase family. MTAP subfamily.</text>
</comment>
<dbReference type="EMBL" id="JABEPQ010000002">
    <property type="protein sequence ID" value="NNM46745.1"/>
    <property type="molecule type" value="Genomic_DNA"/>
</dbReference>
<evidence type="ECO:0000259" key="4">
    <source>
        <dbReference type="Pfam" id="PF01048"/>
    </source>
</evidence>
<keyword evidence="6" id="KW-1185">Reference proteome</keyword>
<dbReference type="AlphaFoldDB" id="A0A849HFM8"/>
<dbReference type="GO" id="GO:0019509">
    <property type="term" value="P:L-methionine salvage from methylthioadenosine"/>
    <property type="evidence" value="ECO:0007669"/>
    <property type="project" value="TreeGrafter"/>
</dbReference>
<comment type="subunit">
    <text evidence="3">Homohexamer. Dimer of a homotrimer.</text>
</comment>